<reference evidence="1" key="3">
    <citation type="submission" date="2024-01" db="EMBL/GenBank/DDBJ databases">
        <authorList>
            <person name="Coelho M.A."/>
            <person name="David-Palma M."/>
            <person name="Shea T."/>
            <person name="Sun S."/>
            <person name="Cuomo C.A."/>
            <person name="Heitman J."/>
        </authorList>
    </citation>
    <scope>NUCLEOTIDE SEQUENCE</scope>
    <source>
        <strain evidence="1">CBS 7841</strain>
    </source>
</reference>
<protein>
    <submittedName>
        <fullName evidence="1">Uncharacterized protein</fullName>
    </submittedName>
</protein>
<evidence type="ECO:0000313" key="2">
    <source>
        <dbReference type="Proteomes" id="UP000094043"/>
    </source>
</evidence>
<dbReference type="KEGG" id="cdep:91088198"/>
<reference evidence="1" key="2">
    <citation type="journal article" date="2022" name="Elife">
        <title>Obligate sexual reproduction of a homothallic fungus closely related to the Cryptococcus pathogenic species complex.</title>
        <authorList>
            <person name="Passer A.R."/>
            <person name="Clancey S.A."/>
            <person name="Shea T."/>
            <person name="David-Palma M."/>
            <person name="Averette A.F."/>
            <person name="Boekhout T."/>
            <person name="Porcel B.M."/>
            <person name="Nowrousian M."/>
            <person name="Cuomo C.A."/>
            <person name="Sun S."/>
            <person name="Heitman J."/>
            <person name="Coelho M.A."/>
        </authorList>
    </citation>
    <scope>NUCLEOTIDE SEQUENCE</scope>
    <source>
        <strain evidence="1">CBS 7841</strain>
    </source>
</reference>
<name>A0A1E3IBS3_9TREE</name>
<gene>
    <name evidence="1" type="ORF">L203_103988</name>
</gene>
<evidence type="ECO:0000313" key="1">
    <source>
        <dbReference type="EMBL" id="WVN88775.1"/>
    </source>
</evidence>
<dbReference type="VEuPathDB" id="FungiDB:L203_04564"/>
<dbReference type="Proteomes" id="UP000094043">
    <property type="component" value="Chromosome 4"/>
</dbReference>
<dbReference type="GeneID" id="91088198"/>
<dbReference type="Gene3D" id="3.20.20.140">
    <property type="entry name" value="Metal-dependent hydrolases"/>
    <property type="match status" value="1"/>
</dbReference>
<reference evidence="1" key="1">
    <citation type="submission" date="2016-06" db="EMBL/GenBank/DDBJ databases">
        <authorList>
            <person name="Cuomo C."/>
            <person name="Litvintseva A."/>
            <person name="Heitman J."/>
            <person name="Chen Y."/>
            <person name="Sun S."/>
            <person name="Springer D."/>
            <person name="Dromer F."/>
            <person name="Young S."/>
            <person name="Zeng Q."/>
            <person name="Chapman S."/>
            <person name="Gujja S."/>
            <person name="Saif S."/>
            <person name="Birren B."/>
        </authorList>
    </citation>
    <scope>NUCLEOTIDE SEQUENCE</scope>
    <source>
        <strain evidence="1">CBS 7841</strain>
    </source>
</reference>
<dbReference type="RefSeq" id="XP_066069475.1">
    <property type="nucleotide sequence ID" value="XM_066213378.1"/>
</dbReference>
<organism evidence="1 2">
    <name type="scientific">Cryptococcus depauperatus CBS 7841</name>
    <dbReference type="NCBI Taxonomy" id="1295531"/>
    <lineage>
        <taxon>Eukaryota</taxon>
        <taxon>Fungi</taxon>
        <taxon>Dikarya</taxon>
        <taxon>Basidiomycota</taxon>
        <taxon>Agaricomycotina</taxon>
        <taxon>Tremellomycetes</taxon>
        <taxon>Tremellales</taxon>
        <taxon>Cryptococcaceae</taxon>
        <taxon>Cryptococcus</taxon>
    </lineage>
</organism>
<dbReference type="EMBL" id="CP143787">
    <property type="protein sequence ID" value="WVN88775.1"/>
    <property type="molecule type" value="Genomic_DNA"/>
</dbReference>
<accession>A0A1E3IBS3</accession>
<sequence length="311" mass="33609">MSLKKPPSLPLSLFAPHGPLALGSAPLPPSPTAIHPDYIIDSHSFVTFTETTPDPIYYGLKEDYPRPPVKNAVQVKMDVSAEPAQAVLGVKPFSIHPTILNLALATPPSVTNIAKGAVDIILPSTLPLTEKDWDLLDEAVDALEGCWGNGKEGTPKSGKIVISGLLLPPLTLSSGSLIHSDTYSLHLSRLASLSLHANVFLKALPPVVNLSQGDGKDGKWWENREELERVLRMYMSHAIETFGTHRLIFGSFPALPLADLEHISSVKGQLKQPISNDEWYAVLRKCVSELGEVTEAMTAIMGGNAAMVYDL</sequence>
<keyword evidence="2" id="KW-1185">Reference proteome</keyword>
<dbReference type="AlphaFoldDB" id="A0A1E3IBS3"/>
<proteinExistence type="predicted"/>
<dbReference type="OrthoDB" id="2135488at2759"/>